<evidence type="ECO:0000313" key="4">
    <source>
        <dbReference type="Proteomes" id="UP000177135"/>
    </source>
</evidence>
<comment type="caution">
    <text evidence="3">The sequence shown here is derived from an EMBL/GenBank/DDBJ whole genome shotgun (WGS) entry which is preliminary data.</text>
</comment>
<dbReference type="GO" id="GO:0008800">
    <property type="term" value="F:beta-lactamase activity"/>
    <property type="evidence" value="ECO:0007669"/>
    <property type="project" value="InterPro"/>
</dbReference>
<dbReference type="InterPro" id="IPR012338">
    <property type="entry name" value="Beta-lactam/transpept-like"/>
</dbReference>
<evidence type="ECO:0000259" key="2">
    <source>
        <dbReference type="Pfam" id="PF13354"/>
    </source>
</evidence>
<dbReference type="Gene3D" id="3.40.710.10">
    <property type="entry name" value="DD-peptidase/beta-lactamase superfamily"/>
    <property type="match status" value="1"/>
</dbReference>
<keyword evidence="1" id="KW-0472">Membrane</keyword>
<keyword evidence="1" id="KW-1133">Transmembrane helix</keyword>
<evidence type="ECO:0000256" key="1">
    <source>
        <dbReference type="SAM" id="Phobius"/>
    </source>
</evidence>
<dbReference type="Pfam" id="PF13354">
    <property type="entry name" value="Beta-lactamase2"/>
    <property type="match status" value="1"/>
</dbReference>
<reference evidence="3 4" key="1">
    <citation type="journal article" date="2016" name="Nat. Commun.">
        <title>Thousands of microbial genomes shed light on interconnected biogeochemical processes in an aquifer system.</title>
        <authorList>
            <person name="Anantharaman K."/>
            <person name="Brown C.T."/>
            <person name="Hug L.A."/>
            <person name="Sharon I."/>
            <person name="Castelle C.J."/>
            <person name="Probst A.J."/>
            <person name="Thomas B.C."/>
            <person name="Singh A."/>
            <person name="Wilkins M.J."/>
            <person name="Karaoz U."/>
            <person name="Brodie E.L."/>
            <person name="Williams K.H."/>
            <person name="Hubbard S.S."/>
            <person name="Banfield J.F."/>
        </authorList>
    </citation>
    <scope>NUCLEOTIDE SEQUENCE [LARGE SCALE GENOMIC DNA]</scope>
</reference>
<gene>
    <name evidence="3" type="ORF">A2617_02670</name>
</gene>
<dbReference type="PANTHER" id="PTHR35333">
    <property type="entry name" value="BETA-LACTAMASE"/>
    <property type="match status" value="1"/>
</dbReference>
<protein>
    <recommendedName>
        <fullName evidence="2">Beta-lactamase class A catalytic domain-containing protein</fullName>
    </recommendedName>
</protein>
<dbReference type="Proteomes" id="UP000177135">
    <property type="component" value="Unassembled WGS sequence"/>
</dbReference>
<evidence type="ECO:0000313" key="3">
    <source>
        <dbReference type="EMBL" id="OGE71504.1"/>
    </source>
</evidence>
<dbReference type="InterPro" id="IPR000871">
    <property type="entry name" value="Beta-lactam_class-A"/>
</dbReference>
<dbReference type="AlphaFoldDB" id="A0A1F5N1L5"/>
<dbReference type="SUPFAM" id="SSF56601">
    <property type="entry name" value="beta-lactamase/transpeptidase-like"/>
    <property type="match status" value="1"/>
</dbReference>
<organism evidence="3 4">
    <name type="scientific">Candidatus Daviesbacteria bacterium RIFOXYD1_FULL_41_10</name>
    <dbReference type="NCBI Taxonomy" id="1797801"/>
    <lineage>
        <taxon>Bacteria</taxon>
        <taxon>Candidatus Daviesiibacteriota</taxon>
    </lineage>
</organism>
<proteinExistence type="predicted"/>
<feature type="domain" description="Beta-lactamase class A catalytic" evidence="2">
    <location>
        <begin position="81"/>
        <end position="285"/>
    </location>
</feature>
<dbReference type="InterPro" id="IPR045155">
    <property type="entry name" value="Beta-lactam_cat"/>
</dbReference>
<dbReference type="GO" id="GO:0046677">
    <property type="term" value="P:response to antibiotic"/>
    <property type="evidence" value="ECO:0007669"/>
    <property type="project" value="InterPro"/>
</dbReference>
<dbReference type="EMBL" id="MFEC01000010">
    <property type="protein sequence ID" value="OGE71504.1"/>
    <property type="molecule type" value="Genomic_DNA"/>
</dbReference>
<keyword evidence="1" id="KW-0812">Transmembrane</keyword>
<name>A0A1F5N1L5_9BACT</name>
<feature type="transmembrane region" description="Helical" evidence="1">
    <location>
        <begin position="21"/>
        <end position="42"/>
    </location>
</feature>
<accession>A0A1F5N1L5</accession>
<sequence>MYLRRIPTRHYLSHKRDKSNWLIFILIFFLFLVLIIIFNRLLRTSSLIAPGNVSGQNEIPIKTPLQKAVEKAMEEAQGTYSIVIKNMKTGENLEQLENKSYEPGSLYKLWLMSAVFEKISLGEIKEDEILSRDIAYLNKEFNIAPRDAEMANGVVTLSVKDALHQMIAISHNYAALLLLEKLKTSNLKAYIKKISLLNSDTGTPPRTTPADTVLFLEKLYKGELVSPEYSKRMMELLKEQKLNDGLPKYLPEKAQIAHKTGDIGYFKHDAGIVFADSGDYIIVVFSESKSPGGAQERIALLSKAVYEYFTSVKL</sequence>
<dbReference type="PANTHER" id="PTHR35333:SF3">
    <property type="entry name" value="BETA-LACTAMASE-TYPE TRANSPEPTIDASE FOLD CONTAINING PROTEIN"/>
    <property type="match status" value="1"/>
</dbReference>
<dbReference type="GO" id="GO:0030655">
    <property type="term" value="P:beta-lactam antibiotic catabolic process"/>
    <property type="evidence" value="ECO:0007669"/>
    <property type="project" value="InterPro"/>
</dbReference>